<evidence type="ECO:0000313" key="2">
    <source>
        <dbReference type="EMBL" id="GAA1528790.1"/>
    </source>
</evidence>
<dbReference type="RefSeq" id="WP_344504757.1">
    <property type="nucleotide sequence ID" value="NZ_BAAAQD010000010.1"/>
</dbReference>
<protein>
    <submittedName>
        <fullName evidence="2">Uncharacterized protein</fullName>
    </submittedName>
</protein>
<accession>A0ABP4LPD2</accession>
<name>A0ABP4LPD2_9ACTN</name>
<organism evidence="2 3">
    <name type="scientific">Dactylosporangium maewongense</name>
    <dbReference type="NCBI Taxonomy" id="634393"/>
    <lineage>
        <taxon>Bacteria</taxon>
        <taxon>Bacillati</taxon>
        <taxon>Actinomycetota</taxon>
        <taxon>Actinomycetes</taxon>
        <taxon>Micromonosporales</taxon>
        <taxon>Micromonosporaceae</taxon>
        <taxon>Dactylosporangium</taxon>
    </lineage>
</organism>
<keyword evidence="1" id="KW-0472">Membrane</keyword>
<proteinExistence type="predicted"/>
<dbReference type="Proteomes" id="UP001501470">
    <property type="component" value="Unassembled WGS sequence"/>
</dbReference>
<feature type="transmembrane region" description="Helical" evidence="1">
    <location>
        <begin position="51"/>
        <end position="73"/>
    </location>
</feature>
<evidence type="ECO:0000256" key="1">
    <source>
        <dbReference type="SAM" id="Phobius"/>
    </source>
</evidence>
<dbReference type="EMBL" id="BAAAQD010000010">
    <property type="protein sequence ID" value="GAA1528790.1"/>
    <property type="molecule type" value="Genomic_DNA"/>
</dbReference>
<keyword evidence="3" id="KW-1185">Reference proteome</keyword>
<sequence>MTERTLDLLAAADPARDAPVGPGDVETLLRLASNDVTSYELHLPDRRRRRALAGVAAAVAVVAVTGAAAAVVLDRAPANRPVAPRVWPSDCLAELAAGLHAAPYEATTGQYEYVRNAGRFSDRAPIPGGVAWVYYVGEYSTWTTADRRNVRQRTVTESVTFADDASRAYFQSHPERMRTVGTTVVDVLQGVPPEFMGTSSPPPPESLIDTLDTTGSTFRPALVLSRASGTYGTRVLDVATRSALLRFIAAADGVVCAGEATDPTGRRGVAVTGPLDSALEVGPLKHGVNRIIVDPSTGDLLAAGYADGTGTIWSNVYLERGFTDSRPAVTQ</sequence>
<evidence type="ECO:0000313" key="3">
    <source>
        <dbReference type="Proteomes" id="UP001501470"/>
    </source>
</evidence>
<gene>
    <name evidence="2" type="ORF">GCM10009827_052510</name>
</gene>
<keyword evidence="1" id="KW-1133">Transmembrane helix</keyword>
<keyword evidence="1" id="KW-0812">Transmembrane</keyword>
<reference evidence="3" key="1">
    <citation type="journal article" date="2019" name="Int. J. Syst. Evol. Microbiol.">
        <title>The Global Catalogue of Microorganisms (GCM) 10K type strain sequencing project: providing services to taxonomists for standard genome sequencing and annotation.</title>
        <authorList>
            <consortium name="The Broad Institute Genomics Platform"/>
            <consortium name="The Broad Institute Genome Sequencing Center for Infectious Disease"/>
            <person name="Wu L."/>
            <person name="Ma J."/>
        </authorList>
    </citation>
    <scope>NUCLEOTIDE SEQUENCE [LARGE SCALE GENOMIC DNA]</scope>
    <source>
        <strain evidence="3">JCM 15933</strain>
    </source>
</reference>
<comment type="caution">
    <text evidence="2">The sequence shown here is derived from an EMBL/GenBank/DDBJ whole genome shotgun (WGS) entry which is preliminary data.</text>
</comment>